<name>A0A0B7B8M8_9EUPU</name>
<dbReference type="EMBL" id="HACG01042498">
    <property type="protein sequence ID" value="CEK89363.1"/>
    <property type="molecule type" value="Transcribed_RNA"/>
</dbReference>
<accession>A0A0B7B8M8</accession>
<sequence>PCEPRQHTGINYHSKNSIVNKHLLVLSKTKIVSTDKAKSQPKITINNEDIEKVTYFKYLDSIINNNGDCKEED</sequence>
<feature type="non-terminal residue" evidence="1">
    <location>
        <position position="1"/>
    </location>
</feature>
<gene>
    <name evidence="1" type="primary">ORF170466</name>
</gene>
<proteinExistence type="predicted"/>
<evidence type="ECO:0000313" key="1">
    <source>
        <dbReference type="EMBL" id="CEK89363.1"/>
    </source>
</evidence>
<reference evidence="1" key="1">
    <citation type="submission" date="2014-12" db="EMBL/GenBank/DDBJ databases">
        <title>Insight into the proteome of Arion vulgaris.</title>
        <authorList>
            <person name="Aradska J."/>
            <person name="Bulat T."/>
            <person name="Smidak R."/>
            <person name="Sarate P."/>
            <person name="Gangsoo J."/>
            <person name="Sialana F."/>
            <person name="Bilban M."/>
            <person name="Lubec G."/>
        </authorList>
    </citation>
    <scope>NUCLEOTIDE SEQUENCE</scope>
    <source>
        <tissue evidence="1">Skin</tissue>
    </source>
</reference>
<protein>
    <submittedName>
        <fullName evidence="1">Uncharacterized protein</fullName>
    </submittedName>
</protein>
<dbReference type="AlphaFoldDB" id="A0A0B7B8M8"/>
<organism evidence="1">
    <name type="scientific">Arion vulgaris</name>
    <dbReference type="NCBI Taxonomy" id="1028688"/>
    <lineage>
        <taxon>Eukaryota</taxon>
        <taxon>Metazoa</taxon>
        <taxon>Spiralia</taxon>
        <taxon>Lophotrochozoa</taxon>
        <taxon>Mollusca</taxon>
        <taxon>Gastropoda</taxon>
        <taxon>Heterobranchia</taxon>
        <taxon>Euthyneura</taxon>
        <taxon>Panpulmonata</taxon>
        <taxon>Eupulmonata</taxon>
        <taxon>Stylommatophora</taxon>
        <taxon>Helicina</taxon>
        <taxon>Arionoidea</taxon>
        <taxon>Arionidae</taxon>
        <taxon>Arion</taxon>
    </lineage>
</organism>